<dbReference type="PANTHER" id="PTHR31361">
    <property type="entry name" value="BETA-GLUCAN SYNTHESIS-ASSOCIATED PROTEIN KRE6-RELATED"/>
    <property type="match status" value="1"/>
</dbReference>
<keyword evidence="11" id="KW-0961">Cell wall biogenesis/degradation</keyword>
<keyword evidence="8 13" id="KW-1133">Transmembrane helix</keyword>
<dbReference type="InterPro" id="IPR005629">
    <property type="entry name" value="Skn1/Kre6/Sbg1"/>
</dbReference>
<dbReference type="PROSITE" id="PS50600">
    <property type="entry name" value="ULP_PROTEASE"/>
    <property type="match status" value="1"/>
</dbReference>
<feature type="domain" description="Ubiquitin-like protease family profile" evidence="14">
    <location>
        <begin position="1124"/>
        <end position="1498"/>
    </location>
</feature>
<comment type="caution">
    <text evidence="16">The sequence shown here is derived from an EMBL/GenBank/DDBJ whole genome shotgun (WGS) entry which is preliminary data.</text>
</comment>
<keyword evidence="7" id="KW-0735">Signal-anchor</keyword>
<dbReference type="GO" id="GO:0008234">
    <property type="term" value="F:cysteine-type peptidase activity"/>
    <property type="evidence" value="ECO:0007669"/>
    <property type="project" value="InterPro"/>
</dbReference>
<feature type="region of interest" description="Disordered" evidence="12">
    <location>
        <begin position="1294"/>
        <end position="1371"/>
    </location>
</feature>
<dbReference type="SUPFAM" id="SSF49899">
    <property type="entry name" value="Concanavalin A-like lectins/glucanases"/>
    <property type="match status" value="1"/>
</dbReference>
<evidence type="ECO:0000256" key="5">
    <source>
        <dbReference type="ARBA" id="ARBA00022692"/>
    </source>
</evidence>
<evidence type="ECO:0008006" key="18">
    <source>
        <dbReference type="Google" id="ProtNLM"/>
    </source>
</evidence>
<keyword evidence="4" id="KW-0645">Protease</keyword>
<dbReference type="GO" id="GO:0006508">
    <property type="term" value="P:proteolysis"/>
    <property type="evidence" value="ECO:0007669"/>
    <property type="project" value="UniProtKB-KW"/>
</dbReference>
<protein>
    <recommendedName>
        <fullName evidence="18">Ubiquitin-like protease family profile domain-containing protein</fullName>
    </recommendedName>
</protein>
<feature type="compositionally biased region" description="Polar residues" evidence="12">
    <location>
        <begin position="665"/>
        <end position="680"/>
    </location>
</feature>
<evidence type="ECO:0000313" key="16">
    <source>
        <dbReference type="EMBL" id="KAJ3512245.1"/>
    </source>
</evidence>
<evidence type="ECO:0000259" key="14">
    <source>
        <dbReference type="PROSITE" id="PS50600"/>
    </source>
</evidence>
<feature type="compositionally biased region" description="Polar residues" evidence="12">
    <location>
        <begin position="635"/>
        <end position="648"/>
    </location>
</feature>
<comment type="subcellular location">
    <subcellularLocation>
        <location evidence="1">Membrane</location>
        <topology evidence="1">Single-pass type II membrane protein</topology>
    </subcellularLocation>
</comment>
<comment type="similarity">
    <text evidence="3">Belongs to the SKN1/KRE6 family.</text>
</comment>
<sequence length="1599" mass="176661">MSRPSRRQVYQPTPQYAAVPQSPPRGSPYGYQQQQQQQQPQPYVGGPRPVRSSSANSSNRNSRQQVQYSRNAVVTGVATGSIGAGYGPYSANLNQYHPEEVRQTGAYNGSRFSANPSDTSVTTAPTREKAPTYVPQTTTTVPQYLWDKDPDLDDALHNPDPRNDYSFTLISPRGWVNVGGVFVLIVALLALFLGYPVLWHYTHLPPPFAGFNVGGINATGQIPAFQNFPLLIDNDTPDSALTRVGWDGKVYDLVFSDEFNTDGRTFYPGDDPFWEAADIHYWPTGDVEWYDPSAITTQGGKLVLTMSEKRSHDLNFESGMLTSWNKLCFNTGYIEVSISMPGSPRAPGLWPGAWTLGNLGRAGYGATTQGMWPYSYDSCDVGTFPNQTTRDDQPAAALGLSFQPGQKLSACTCPGGDHPGPAVNVGRGVPEIDIIETQIDTDRMQGEVSQSFQVAPYDISYNWDDTSPATTVYNSTITHINSYKGGPFQQAASGVTYIDNRFYGGNEYAPYGFEYWSDRHNRDDGYITWYYDGQPTWTATAASVGPDTEARISGRLISEEPMYVILNLGMSPSFQRPDFQHLTFPVSMYIDYQLSSMAASREDRASISVVNGLAASGSTTGRWSKPPTKIPVPSNIASRQPAPTTTAVRNPFDTPLPKVPRRAVGNQTSRMTLASASMKSHSILEGPPQKRRKTDHTFVSNTTLSRRNTRTTRRTPPLAPEEAVDVDADEDDTPSCAGPSYHSRKSSASDELNLGPSANGTPSNPPRSDGRSQERSRLLGIVPDGASTKELMQKYSGDVDDSIDSFTSDGSPAPPRRGHVAEMKEKFERPVAKLDLAKEVAANKSRKPLKNSMKRKMLPMRPMDQEPTLSAPRLSPAKAVVKSSSVGELLPISKIYVDGQEHHASNERKLSIQLESNDTFVILSGNNLLCPRFNVADISSIQCGNPSDIHSEQFMQVTLETRSQHNIMVLRKSSVLWEAATHDRESNERNSRMQQLDVIHTEKQRNGYKLGPAPNRGSGPLDETVESMSGSHRASRSSDSSSIQGTVGNLRYTPTPDRESTAFPDIVVSGENPANDKKRGPIRPPVANMAVRRSSRQTTQVRPTADVDQDEVILAYPQGVPGAVNITNGDLARLTPGEFLNDTLIEFGLKLWLKDLETSNEELSRQIHVFNSFFYKKLISNKNPEQAYASVRKWTSKIDIFAKKYIIVPINERFHWYLAIIHEPGHVLRGSSTETPPPRRQTRLSIAECSTTEASPRVDETSPTIALPVPEVADQATSPSEAEVEDTLNDFQNSCSIEEPCSRPPTPPTAPFSENEAFKDPPSPMSDLSYVSSGRGLEFPQSPTASNYGRNQSEAFPEPLSPSGQSDNMVIDVPEQDDSKEARPNGDAVDPARFYQRSAKFKGKRKAEADDAPMDVDSVDDEVVLLSDHPQTRIFTFDSLGTRHPAVIKKLAQYLKMEAKDKKGVENASTATGKEAAVPVQPNYCDCGLYLVHFAQTFVSDPEHYCKVIMKTKTVANKERRDVWHDERVSEMREALAERIRQLSRDWKKDRLAKEPKAPPEEGDIDESVSEKEEDSDVQVMGERKMKRGTKSAAFRPRG</sequence>
<feature type="compositionally biased region" description="Low complexity" evidence="12">
    <location>
        <begin position="27"/>
        <end position="70"/>
    </location>
</feature>
<keyword evidence="10" id="KW-0325">Glycoprotein</keyword>
<dbReference type="PANTHER" id="PTHR31361:SF15">
    <property type="entry name" value="GH16 DOMAIN-CONTAINING PROTEIN"/>
    <property type="match status" value="1"/>
</dbReference>
<dbReference type="Proteomes" id="UP001148786">
    <property type="component" value="Unassembled WGS sequence"/>
</dbReference>
<feature type="compositionally biased region" description="Polar residues" evidence="12">
    <location>
        <begin position="107"/>
        <end position="125"/>
    </location>
</feature>
<dbReference type="Gene3D" id="3.40.395.10">
    <property type="entry name" value="Adenoviral Proteinase, Chain A"/>
    <property type="match status" value="1"/>
</dbReference>
<feature type="region of interest" description="Disordered" evidence="12">
    <location>
        <begin position="107"/>
        <end position="130"/>
    </location>
</feature>
<feature type="compositionally biased region" description="Basic and acidic residues" evidence="12">
    <location>
        <begin position="1547"/>
        <end position="1560"/>
    </location>
</feature>
<dbReference type="GO" id="GO:0005789">
    <property type="term" value="C:endoplasmic reticulum membrane"/>
    <property type="evidence" value="ECO:0007669"/>
    <property type="project" value="TreeGrafter"/>
</dbReference>
<gene>
    <name evidence="16" type="ORF">NLJ89_g3635</name>
</gene>
<dbReference type="InterPro" id="IPR038765">
    <property type="entry name" value="Papain-like_cys_pep_sf"/>
</dbReference>
<dbReference type="PROSITE" id="PS51762">
    <property type="entry name" value="GH16_2"/>
    <property type="match status" value="1"/>
</dbReference>
<dbReference type="SUPFAM" id="SSF54001">
    <property type="entry name" value="Cysteine proteinases"/>
    <property type="match status" value="1"/>
</dbReference>
<evidence type="ECO:0000256" key="1">
    <source>
        <dbReference type="ARBA" id="ARBA00004606"/>
    </source>
</evidence>
<dbReference type="GO" id="GO:0015926">
    <property type="term" value="F:glucosidase activity"/>
    <property type="evidence" value="ECO:0007669"/>
    <property type="project" value="TreeGrafter"/>
</dbReference>
<organism evidence="16 17">
    <name type="scientific">Agrocybe chaxingu</name>
    <dbReference type="NCBI Taxonomy" id="84603"/>
    <lineage>
        <taxon>Eukaryota</taxon>
        <taxon>Fungi</taxon>
        <taxon>Dikarya</taxon>
        <taxon>Basidiomycota</taxon>
        <taxon>Agaricomycotina</taxon>
        <taxon>Agaricomycetes</taxon>
        <taxon>Agaricomycetidae</taxon>
        <taxon>Agaricales</taxon>
        <taxon>Agaricineae</taxon>
        <taxon>Strophariaceae</taxon>
        <taxon>Agrocybe</taxon>
    </lineage>
</organism>
<dbReference type="Gene3D" id="2.60.120.200">
    <property type="match status" value="1"/>
</dbReference>
<feature type="region of interest" description="Disordered" evidence="12">
    <location>
        <begin position="1547"/>
        <end position="1599"/>
    </location>
</feature>
<evidence type="ECO:0000256" key="11">
    <source>
        <dbReference type="ARBA" id="ARBA00023316"/>
    </source>
</evidence>
<evidence type="ECO:0000256" key="9">
    <source>
        <dbReference type="ARBA" id="ARBA00023136"/>
    </source>
</evidence>
<keyword evidence="9 13" id="KW-0472">Membrane</keyword>
<feature type="region of interest" description="Disordered" evidence="12">
    <location>
        <begin position="1001"/>
        <end position="1084"/>
    </location>
</feature>
<evidence type="ECO:0000256" key="6">
    <source>
        <dbReference type="ARBA" id="ARBA00022801"/>
    </source>
</evidence>
<evidence type="ECO:0000313" key="17">
    <source>
        <dbReference type="Proteomes" id="UP001148786"/>
    </source>
</evidence>
<feature type="compositionally biased region" description="Acidic residues" evidence="12">
    <location>
        <begin position="722"/>
        <end position="733"/>
    </location>
</feature>
<dbReference type="GO" id="GO:0019783">
    <property type="term" value="F:ubiquitin-like protein peptidase activity"/>
    <property type="evidence" value="ECO:0007669"/>
    <property type="project" value="UniProtKB-ARBA"/>
</dbReference>
<feature type="region of interest" description="Disordered" evidence="12">
    <location>
        <begin position="1"/>
        <end position="70"/>
    </location>
</feature>
<dbReference type="Pfam" id="PF03935">
    <property type="entry name" value="SKN1_KRE6_Sbg1"/>
    <property type="match status" value="1"/>
</dbReference>
<dbReference type="InterPro" id="IPR000757">
    <property type="entry name" value="Beta-glucanase-like"/>
</dbReference>
<dbReference type="GO" id="GO:0005886">
    <property type="term" value="C:plasma membrane"/>
    <property type="evidence" value="ECO:0007669"/>
    <property type="project" value="TreeGrafter"/>
</dbReference>
<feature type="region of interest" description="Disordered" evidence="12">
    <location>
        <begin position="615"/>
        <end position="775"/>
    </location>
</feature>
<dbReference type="EMBL" id="JANKHO010000271">
    <property type="protein sequence ID" value="KAJ3512245.1"/>
    <property type="molecule type" value="Genomic_DNA"/>
</dbReference>
<dbReference type="OrthoDB" id="442460at2759"/>
<feature type="compositionally biased region" description="Low complexity" evidence="12">
    <location>
        <begin position="1027"/>
        <end position="1042"/>
    </location>
</feature>
<dbReference type="InterPro" id="IPR013320">
    <property type="entry name" value="ConA-like_dom_sf"/>
</dbReference>
<dbReference type="InterPro" id="IPR003653">
    <property type="entry name" value="Peptidase_C48_C"/>
</dbReference>
<feature type="transmembrane region" description="Helical" evidence="13">
    <location>
        <begin position="175"/>
        <end position="199"/>
    </location>
</feature>
<dbReference type="GO" id="GO:0031505">
    <property type="term" value="P:fungal-type cell wall organization"/>
    <property type="evidence" value="ECO:0007669"/>
    <property type="project" value="TreeGrafter"/>
</dbReference>
<evidence type="ECO:0000256" key="2">
    <source>
        <dbReference type="ARBA" id="ARBA00005234"/>
    </source>
</evidence>
<feature type="compositionally biased region" description="Acidic residues" evidence="12">
    <location>
        <begin position="1561"/>
        <end position="1577"/>
    </location>
</feature>
<evidence type="ECO:0000256" key="3">
    <source>
        <dbReference type="ARBA" id="ARBA00010962"/>
    </source>
</evidence>
<dbReference type="Pfam" id="PF02902">
    <property type="entry name" value="Peptidase_C48"/>
    <property type="match status" value="2"/>
</dbReference>
<feature type="domain" description="GH16" evidence="15">
    <location>
        <begin position="244"/>
        <end position="601"/>
    </location>
</feature>
<keyword evidence="17" id="KW-1185">Reference proteome</keyword>
<proteinExistence type="inferred from homology"/>
<evidence type="ECO:0000256" key="8">
    <source>
        <dbReference type="ARBA" id="ARBA00022989"/>
    </source>
</evidence>
<evidence type="ECO:0000259" key="15">
    <source>
        <dbReference type="PROSITE" id="PS51762"/>
    </source>
</evidence>
<comment type="similarity">
    <text evidence="2">Belongs to the peptidase C48 family.</text>
</comment>
<name>A0A9W8K3M2_9AGAR</name>
<evidence type="ECO:0000256" key="13">
    <source>
        <dbReference type="SAM" id="Phobius"/>
    </source>
</evidence>
<keyword evidence="6" id="KW-0378">Hydrolase</keyword>
<feature type="compositionally biased region" description="Polar residues" evidence="12">
    <location>
        <begin position="1341"/>
        <end position="1354"/>
    </location>
</feature>
<dbReference type="CDD" id="cd02180">
    <property type="entry name" value="GH16_fungal_KRE6_glucanase"/>
    <property type="match status" value="1"/>
</dbReference>
<reference evidence="16" key="1">
    <citation type="submission" date="2022-07" db="EMBL/GenBank/DDBJ databases">
        <title>Genome Sequence of Agrocybe chaxingu.</title>
        <authorList>
            <person name="Buettner E."/>
        </authorList>
    </citation>
    <scope>NUCLEOTIDE SEQUENCE</scope>
    <source>
        <strain evidence="16">MP-N11</strain>
    </source>
</reference>
<keyword evidence="5 13" id="KW-0812">Transmembrane</keyword>
<evidence type="ECO:0000256" key="12">
    <source>
        <dbReference type="SAM" id="MobiDB-lite"/>
    </source>
</evidence>
<evidence type="ECO:0000256" key="4">
    <source>
        <dbReference type="ARBA" id="ARBA00022670"/>
    </source>
</evidence>
<dbReference type="GO" id="GO:0006078">
    <property type="term" value="P:(1-&gt;6)-beta-D-glucan biosynthetic process"/>
    <property type="evidence" value="ECO:0007669"/>
    <property type="project" value="TreeGrafter"/>
</dbReference>
<accession>A0A9W8K3M2</accession>
<dbReference type="FunFam" id="2.60.120.200:FF:000135">
    <property type="entry name" value="Related to KRE6-glucan synthase subunit"/>
    <property type="match status" value="1"/>
</dbReference>
<evidence type="ECO:0000256" key="7">
    <source>
        <dbReference type="ARBA" id="ARBA00022968"/>
    </source>
</evidence>
<evidence type="ECO:0000256" key="10">
    <source>
        <dbReference type="ARBA" id="ARBA00023180"/>
    </source>
</evidence>